<organism evidence="1 2">
    <name type="scientific">Candidatus Syntrophosphaera thermopropionivorans</name>
    <dbReference type="NCBI Taxonomy" id="2593015"/>
    <lineage>
        <taxon>Bacteria</taxon>
        <taxon>Pseudomonadati</taxon>
        <taxon>Candidatus Cloacimonadota</taxon>
        <taxon>Candidatus Cloacimonadia</taxon>
        <taxon>Candidatus Cloacimonadales</taxon>
        <taxon>Candidatus Cloacimonadaceae</taxon>
        <taxon>Candidatus Syntrophosphaera</taxon>
    </lineage>
</organism>
<protein>
    <submittedName>
        <fullName evidence="1">Sigma-70 family RNA polymerase sigma factor</fullName>
    </submittedName>
</protein>
<sequence>MKSEENPIFNLDYDALLEEYSPLAYSICNQYKNAGLPLEDLQQEALLGLLEAANSYDATKGAKFSTYAVWHIKKRILSALKKEMAHSLQAETFEDNQITVNNEEVHIKSSDWEKIIPSDMPPLEAKIIHLSYQEGLTLKEIAKNLDLTVERVKQIRNKAIRRIKREQESLTSSISTNNNKLP</sequence>
<accession>A0AC61QJ89</accession>
<proteinExistence type="predicted"/>
<name>A0AC61QJ89_9BACT</name>
<comment type="caution">
    <text evidence="1">The sequence shown here is derived from an EMBL/GenBank/DDBJ whole genome shotgun (WGS) entry which is preliminary data.</text>
</comment>
<evidence type="ECO:0000313" key="1">
    <source>
        <dbReference type="EMBL" id="TDF73127.1"/>
    </source>
</evidence>
<evidence type="ECO:0000313" key="2">
    <source>
        <dbReference type="Proteomes" id="UP000294588"/>
    </source>
</evidence>
<dbReference type="EMBL" id="SMOG01000008">
    <property type="protein sequence ID" value="TDF73127.1"/>
    <property type="molecule type" value="Genomic_DNA"/>
</dbReference>
<reference evidence="1" key="1">
    <citation type="submission" date="2019-03" db="EMBL/GenBank/DDBJ databases">
        <title>Candidatus Syntrophosphaera thermopropionivorans: a novel player in syntrophic propionate oxidation during anaerobic digestion.</title>
        <authorList>
            <person name="Dyksma S."/>
        </authorList>
    </citation>
    <scope>NUCLEOTIDE SEQUENCE</scope>
    <source>
        <strain evidence="1">W5</strain>
    </source>
</reference>
<dbReference type="Proteomes" id="UP000294588">
    <property type="component" value="Unassembled WGS sequence"/>
</dbReference>
<keyword evidence="2" id="KW-1185">Reference proteome</keyword>
<gene>
    <name evidence="1" type="ORF">E0946_03690</name>
</gene>